<dbReference type="CDD" id="cd00130">
    <property type="entry name" value="PAS"/>
    <property type="match status" value="2"/>
</dbReference>
<dbReference type="Gene3D" id="3.30.565.10">
    <property type="entry name" value="Histidine kinase-like ATPase, C-terminal domain"/>
    <property type="match status" value="1"/>
</dbReference>
<dbReference type="eggNOG" id="COG2202">
    <property type="taxonomic scope" value="Bacteria"/>
</dbReference>
<feature type="domain" description="PAS" evidence="5">
    <location>
        <begin position="149"/>
        <end position="219"/>
    </location>
</feature>
<evidence type="ECO:0000259" key="5">
    <source>
        <dbReference type="PROSITE" id="PS50112"/>
    </source>
</evidence>
<dbReference type="SMART" id="SM00387">
    <property type="entry name" value="HATPase_c"/>
    <property type="match status" value="1"/>
</dbReference>
<dbReference type="Pfam" id="PF13188">
    <property type="entry name" value="PAS_8"/>
    <property type="match status" value="1"/>
</dbReference>
<gene>
    <name evidence="7" type="ordered locus">GM21_3096</name>
</gene>
<dbReference type="PANTHER" id="PTHR43065:SF42">
    <property type="entry name" value="TWO-COMPONENT SENSOR PPRA"/>
    <property type="match status" value="1"/>
</dbReference>
<feature type="domain" description="PAC" evidence="6">
    <location>
        <begin position="344"/>
        <end position="394"/>
    </location>
</feature>
<dbReference type="eggNOG" id="COG4191">
    <property type="taxonomic scope" value="Bacteria"/>
</dbReference>
<dbReference type="KEGG" id="gem:GM21_3096"/>
<dbReference type="STRING" id="443144.GM21_3096"/>
<dbReference type="PRINTS" id="PR00344">
    <property type="entry name" value="BCTRLSENSOR"/>
</dbReference>
<dbReference type="SMART" id="SM00086">
    <property type="entry name" value="PAC"/>
    <property type="match status" value="3"/>
</dbReference>
<dbReference type="SUPFAM" id="SSF47384">
    <property type="entry name" value="Homodimeric domain of signal transducing histidine kinase"/>
    <property type="match status" value="1"/>
</dbReference>
<accession>C6E3D2</accession>
<dbReference type="EC" id="2.7.13.3" evidence="2"/>
<dbReference type="SMART" id="SM00091">
    <property type="entry name" value="PAS"/>
    <property type="match status" value="3"/>
</dbReference>
<dbReference type="PANTHER" id="PTHR43065">
    <property type="entry name" value="SENSOR HISTIDINE KINASE"/>
    <property type="match status" value="1"/>
</dbReference>
<dbReference type="InterPro" id="IPR036890">
    <property type="entry name" value="HATPase_C_sf"/>
</dbReference>
<evidence type="ECO:0000259" key="6">
    <source>
        <dbReference type="PROSITE" id="PS50113"/>
    </source>
</evidence>
<evidence type="ECO:0000256" key="2">
    <source>
        <dbReference type="ARBA" id="ARBA00012438"/>
    </source>
</evidence>
<comment type="catalytic activity">
    <reaction evidence="1">
        <text>ATP + protein L-histidine = ADP + protein N-phospho-L-histidine.</text>
        <dbReference type="EC" id="2.7.13.3"/>
    </reaction>
</comment>
<dbReference type="PROSITE" id="PS50113">
    <property type="entry name" value="PAC"/>
    <property type="match status" value="2"/>
</dbReference>
<dbReference type="NCBIfam" id="TIGR00229">
    <property type="entry name" value="sensory_box"/>
    <property type="match status" value="3"/>
</dbReference>
<dbReference type="InterPro" id="IPR004358">
    <property type="entry name" value="Sig_transdc_His_kin-like_C"/>
</dbReference>
<dbReference type="EMBL" id="CP001661">
    <property type="protein sequence ID" value="ACT19124.1"/>
    <property type="molecule type" value="Genomic_DNA"/>
</dbReference>
<dbReference type="InterPro" id="IPR000700">
    <property type="entry name" value="PAS-assoc_C"/>
</dbReference>
<dbReference type="CDD" id="cd00082">
    <property type="entry name" value="HisKA"/>
    <property type="match status" value="1"/>
</dbReference>
<dbReference type="InterPro" id="IPR000014">
    <property type="entry name" value="PAS"/>
</dbReference>
<dbReference type="PROSITE" id="PS50112">
    <property type="entry name" value="PAS"/>
    <property type="match status" value="2"/>
</dbReference>
<proteinExistence type="predicted"/>
<keyword evidence="7" id="KW-0418">Kinase</keyword>
<evidence type="ECO:0000313" key="7">
    <source>
        <dbReference type="EMBL" id="ACT19124.1"/>
    </source>
</evidence>
<organism evidence="7">
    <name type="scientific">Geobacter sp. (strain M21)</name>
    <dbReference type="NCBI Taxonomy" id="443144"/>
    <lineage>
        <taxon>Bacteria</taxon>
        <taxon>Pseudomonadati</taxon>
        <taxon>Thermodesulfobacteriota</taxon>
        <taxon>Desulfuromonadia</taxon>
        <taxon>Geobacterales</taxon>
        <taxon>Geobacteraceae</taxon>
        <taxon>Geobacter</taxon>
    </lineage>
</organism>
<dbReference type="SMART" id="SM00388">
    <property type="entry name" value="HisKA"/>
    <property type="match status" value="1"/>
</dbReference>
<dbReference type="InterPro" id="IPR005467">
    <property type="entry name" value="His_kinase_dom"/>
</dbReference>
<name>C6E3D2_GEOSM</name>
<feature type="domain" description="Histidine kinase" evidence="4">
    <location>
        <begin position="432"/>
        <end position="652"/>
    </location>
</feature>
<dbReference type="OrthoDB" id="5428263at2"/>
<dbReference type="SUPFAM" id="SSF55785">
    <property type="entry name" value="PYP-like sensor domain (PAS domain)"/>
    <property type="match status" value="3"/>
</dbReference>
<keyword evidence="7" id="KW-0808">Transferase</keyword>
<dbReference type="Gene3D" id="1.10.287.130">
    <property type="match status" value="1"/>
</dbReference>
<dbReference type="HOGENOM" id="CLU_000445_114_39_7"/>
<dbReference type="InterPro" id="IPR036097">
    <property type="entry name" value="HisK_dim/P_sf"/>
</dbReference>
<dbReference type="GO" id="GO:0000155">
    <property type="term" value="F:phosphorelay sensor kinase activity"/>
    <property type="evidence" value="ECO:0007669"/>
    <property type="project" value="InterPro"/>
</dbReference>
<dbReference type="InterPro" id="IPR003594">
    <property type="entry name" value="HATPase_dom"/>
</dbReference>
<reference evidence="7" key="1">
    <citation type="submission" date="2009-07" db="EMBL/GenBank/DDBJ databases">
        <title>Complete sequence of Geobacter sp. M21.</title>
        <authorList>
            <consortium name="US DOE Joint Genome Institute"/>
            <person name="Lucas S."/>
            <person name="Copeland A."/>
            <person name="Lapidus A."/>
            <person name="Glavina del Rio T."/>
            <person name="Dalin E."/>
            <person name="Tice H."/>
            <person name="Bruce D."/>
            <person name="Goodwin L."/>
            <person name="Pitluck S."/>
            <person name="Saunders E."/>
            <person name="Brettin T."/>
            <person name="Detter J.C."/>
            <person name="Han C."/>
            <person name="Larimer F."/>
            <person name="Land M."/>
            <person name="Hauser L."/>
            <person name="Kyrpides N."/>
            <person name="Ovchinnikova G."/>
            <person name="Lovley D."/>
        </authorList>
    </citation>
    <scope>NUCLEOTIDE SEQUENCE [LARGE SCALE GENOMIC DNA]</scope>
    <source>
        <strain evidence="7">M21</strain>
    </source>
</reference>
<dbReference type="AlphaFoldDB" id="C6E3D2"/>
<dbReference type="InterPro" id="IPR003661">
    <property type="entry name" value="HisK_dim/P_dom"/>
</dbReference>
<dbReference type="InterPro" id="IPR035965">
    <property type="entry name" value="PAS-like_dom_sf"/>
</dbReference>
<dbReference type="PROSITE" id="PS50109">
    <property type="entry name" value="HIS_KIN"/>
    <property type="match status" value="1"/>
</dbReference>
<dbReference type="Pfam" id="PF02518">
    <property type="entry name" value="HATPase_c"/>
    <property type="match status" value="1"/>
</dbReference>
<evidence type="ECO:0000259" key="4">
    <source>
        <dbReference type="PROSITE" id="PS50109"/>
    </source>
</evidence>
<dbReference type="SUPFAM" id="SSF55874">
    <property type="entry name" value="ATPase domain of HSP90 chaperone/DNA topoisomerase II/histidine kinase"/>
    <property type="match status" value="1"/>
</dbReference>
<protein>
    <recommendedName>
        <fullName evidence="2">histidine kinase</fullName>
        <ecNumber evidence="2">2.7.13.3</ecNumber>
    </recommendedName>
</protein>
<evidence type="ECO:0000256" key="1">
    <source>
        <dbReference type="ARBA" id="ARBA00000085"/>
    </source>
</evidence>
<dbReference type="Gene3D" id="3.30.450.20">
    <property type="entry name" value="PAS domain"/>
    <property type="match status" value="3"/>
</dbReference>
<dbReference type="Pfam" id="PF00512">
    <property type="entry name" value="HisKA"/>
    <property type="match status" value="1"/>
</dbReference>
<dbReference type="Pfam" id="PF13426">
    <property type="entry name" value="PAS_9"/>
    <property type="match status" value="2"/>
</dbReference>
<dbReference type="InterPro" id="IPR001610">
    <property type="entry name" value="PAC"/>
</dbReference>
<sequence>MSNVIETGAVPVPHDLFAPALEGNLAENQQYLATILATAQVGILVIDSESHVIVEANPKAVEVIGVPREEIIGSVCHRFICVAELGQCPVTDLGQCIHCGERELITAKGEQVTVVKTVASITLGGRAYLVETFLDISDRKKAEQALQRSEERCRDILDNANDLIQSVDANGAFIYVNRAWKQTMGYSDEEVSRLTIFDVIAPSSKEHCSLLFRRIMNGEKVPVVETEFITKDGSVVVLEGSINCKHLGGQLLGTRGIFRDITERKRMQAELMQSEDRYRKLFENAPVAIVVQCEGVYVCANNEACRMLGRDLVGVDVLSTVHPDYRDTVMERILRVSETGEPSPLLEQKMLRLDGSSIDVEVTGSSIVFKGKKATQAVIRDITERRLAEEQRREWNLRLEKEVEAKTRHLKEAQAKLIQSEKMATLGEVISGASHELNNPLAGILGAIQMLRKSALAQPIEPELLEGIDVLESIESAAIRCQNIVADLIRFSTQAHCNFSEIDINQVLRDTLEIMAAPFADLGIQVELDSDPAVPLIEGDFVKLLEVYVSLLRNAQNALPDGGTIYLGTKVVKNYGEPPQVAVTIRDTGCGIPPQNLSKIFDPFFTTKPVGRGPGLGLTVSYGIVKRHGGDIDVRSTVGKGTEVTVTVPLRQPKPGSLS</sequence>
<evidence type="ECO:0000256" key="3">
    <source>
        <dbReference type="ARBA" id="ARBA00022553"/>
    </source>
</evidence>
<keyword evidence="3" id="KW-0597">Phosphoprotein</keyword>
<feature type="domain" description="PAC" evidence="6">
    <location>
        <begin position="222"/>
        <end position="273"/>
    </location>
</feature>
<feature type="domain" description="PAS" evidence="5">
    <location>
        <begin position="28"/>
        <end position="73"/>
    </location>
</feature>